<evidence type="ECO:0000313" key="16">
    <source>
        <dbReference type="EMBL" id="VUG15841.1"/>
    </source>
</evidence>
<evidence type="ECO:0000256" key="1">
    <source>
        <dbReference type="ARBA" id="ARBA00004443"/>
    </source>
</evidence>
<dbReference type="GO" id="GO:0005743">
    <property type="term" value="C:mitochondrial inner membrane"/>
    <property type="evidence" value="ECO:0007669"/>
    <property type="project" value="UniProtKB-SubCell"/>
</dbReference>
<evidence type="ECO:0000256" key="13">
    <source>
        <dbReference type="RuleBase" id="RU368103"/>
    </source>
</evidence>
<keyword evidence="6 13" id="KW-0999">Mitochondrion inner membrane</keyword>
<dbReference type="AlphaFoldDB" id="A0A7D9GWM6"/>
<evidence type="ECO:0000256" key="8">
    <source>
        <dbReference type="ARBA" id="ARBA00023004"/>
    </source>
</evidence>
<dbReference type="GeneID" id="64573874"/>
<keyword evidence="17" id="KW-1185">Reference proteome</keyword>
<dbReference type="InterPro" id="IPR003204">
    <property type="entry name" value="Cyt_c_oxidase_su5A/6"/>
</dbReference>
<evidence type="ECO:0000313" key="15">
    <source>
        <dbReference type="EMBL" id="QOU21786.1"/>
    </source>
</evidence>
<keyword evidence="4 13" id="KW-0349">Heme</keyword>
<keyword evidence="10 13" id="KW-0472">Membrane</keyword>
<dbReference type="PANTHER" id="PTHR14200:SF11">
    <property type="entry name" value="CYTOCHROME C OXIDASE SUBUNIT 5A, MITOCHONDRIAL"/>
    <property type="match status" value="1"/>
</dbReference>
<proteinExistence type="inferred from homology"/>
<organism evidence="16 17">
    <name type="scientific">Dekkera bruxellensis</name>
    <name type="common">Brettanomyces custersii</name>
    <dbReference type="NCBI Taxonomy" id="5007"/>
    <lineage>
        <taxon>Eukaryota</taxon>
        <taxon>Fungi</taxon>
        <taxon>Dikarya</taxon>
        <taxon>Ascomycota</taxon>
        <taxon>Saccharomycotina</taxon>
        <taxon>Pichiomycetes</taxon>
        <taxon>Pichiales</taxon>
        <taxon>Pichiaceae</taxon>
        <taxon>Brettanomyces</taxon>
    </lineage>
</organism>
<evidence type="ECO:0000256" key="10">
    <source>
        <dbReference type="ARBA" id="ARBA00023136"/>
    </source>
</evidence>
<dbReference type="KEGG" id="bbrx:BRETT_001950"/>
<evidence type="ECO:0000256" key="5">
    <source>
        <dbReference type="ARBA" id="ARBA00022723"/>
    </source>
</evidence>
<dbReference type="EMBL" id="CABFWN010000001">
    <property type="protein sequence ID" value="VUG15841.1"/>
    <property type="molecule type" value="Genomic_DNA"/>
</dbReference>
<dbReference type="EMBL" id="CP063137">
    <property type="protein sequence ID" value="QOU21786.1"/>
    <property type="molecule type" value="Genomic_DNA"/>
</dbReference>
<dbReference type="Pfam" id="PF02284">
    <property type="entry name" value="COX5A"/>
    <property type="match status" value="1"/>
</dbReference>
<dbReference type="SUPFAM" id="SSF48479">
    <property type="entry name" value="Cytochrome c oxidase subunit E"/>
    <property type="match status" value="1"/>
</dbReference>
<evidence type="ECO:0000256" key="12">
    <source>
        <dbReference type="ARBA" id="ARBA00082700"/>
    </source>
</evidence>
<evidence type="ECO:0000256" key="4">
    <source>
        <dbReference type="ARBA" id="ARBA00022617"/>
    </source>
</evidence>
<keyword evidence="5 13" id="KW-0479">Metal-binding</keyword>
<dbReference type="GO" id="GO:0006123">
    <property type="term" value="P:mitochondrial electron transport, cytochrome c to oxygen"/>
    <property type="evidence" value="ECO:0007669"/>
    <property type="project" value="UniProtKB-UniRule"/>
</dbReference>
<dbReference type="InterPro" id="IPR036545">
    <property type="entry name" value="Cyt_c_oxidase_su5A/6_sf"/>
</dbReference>
<dbReference type="UniPathway" id="UPA00705"/>
<comment type="function">
    <text evidence="13">Component of the cytochrome c oxidase, the last enzyme in the mitochondrial electron transport chain which drives oxidative phosphorylation. The respiratory chain contains 3 multisubunit complexes succinate dehydrogenase (complex II, CII), ubiquinol-cytochrome c oxidoreductase (cytochrome b-c1 complex, complex III, CIII) and cytochrome c oxidase (complex IV, CIV), that cooperate to transfer electrons derived from NADH and succinate to molecular oxygen, creating an electrochemical gradient over the inner membrane that drives transmembrane transport and the ATP synthase. Cytochrome c oxidase is the component of the respiratory chain that catalyzes the reduction of oxygen to water. Electrons originating from reduced cytochrome c in the intermembrane space (IMS) are transferred via the dinuclear copper A center (CU(A)) of subunit 2 and heme A of subunit 1 to the active site in subunit 1, a binuclear center (BNC) formed by heme A3 and copper B (CU(B)). The BNC reduces molecular oxygen to 2 water molecules using 4 electrons from cytochrome c in the IMS and 4 protons from the mitochondrial matrix.</text>
</comment>
<dbReference type="RefSeq" id="XP_041138279.1">
    <property type="nucleotide sequence ID" value="XM_041280488.1"/>
</dbReference>
<dbReference type="PANTHER" id="PTHR14200">
    <property type="entry name" value="CYTOCHROME C OXIDASE POLYPEPTIDE"/>
    <property type="match status" value="1"/>
</dbReference>
<dbReference type="Gene3D" id="1.25.40.40">
    <property type="entry name" value="Cytochrome c oxidase, subunit Va/VI"/>
    <property type="match status" value="1"/>
</dbReference>
<accession>A0A7D9GWM6</accession>
<evidence type="ECO:0000256" key="2">
    <source>
        <dbReference type="ARBA" id="ARBA00004673"/>
    </source>
</evidence>
<evidence type="ECO:0000256" key="3">
    <source>
        <dbReference type="ARBA" id="ARBA00007972"/>
    </source>
</evidence>
<sequence length="148" mass="17303">MFSHALRTAIKQNVRLFAVPARKTVAAPIFNATRFTSVRFYSDKESETFEEFSARYEKEFDEAYDLFEVQRVLNNCFSYDLVPSPAVIEKALRACRRVNDYATAVRVFEGLKHKVENPQQYKAYLDELKDVREELGIDLKEEMFPEQA</sequence>
<evidence type="ECO:0000256" key="11">
    <source>
        <dbReference type="ARBA" id="ARBA00070174"/>
    </source>
</evidence>
<keyword evidence="8 13" id="KW-0408">Iron</keyword>
<comment type="subcellular location">
    <subcellularLocation>
        <location evidence="1 13">Mitochondrion inner membrane</location>
        <topology evidence="1 13">Peripheral membrane protein</topology>
        <orientation evidence="1 13">Matrix side</orientation>
    </subcellularLocation>
</comment>
<comment type="subunit">
    <text evidence="13">Component of the cytochrome c oxidase (complex IV, CIV), a multisubunit enzyme composed of a catalytic core of 3 subunits and several supernumerary subunits.</text>
</comment>
<protein>
    <recommendedName>
        <fullName evidence="11 13">Cytochrome c oxidase subunit 6, mitochondrial</fullName>
    </recommendedName>
    <alternativeName>
        <fullName evidence="12 13">Cytochrome c oxidase polypeptide VI</fullName>
    </alternativeName>
</protein>
<dbReference type="Proteomes" id="UP000663131">
    <property type="component" value="Chromosome 9"/>
</dbReference>
<comment type="pathway">
    <text evidence="2 13">Energy metabolism; oxidative phosphorylation.</text>
</comment>
<reference evidence="15" key="3">
    <citation type="submission" date="2020-10" db="EMBL/GenBank/DDBJ databases">
        <authorList>
            <person name="Palmer J.M."/>
        </authorList>
    </citation>
    <scope>NUCLEOTIDE SEQUENCE</scope>
    <source>
        <strain evidence="15">UCD 2041</strain>
    </source>
</reference>
<name>A0A7D9GWM6_DEKBR</name>
<evidence type="ECO:0000256" key="9">
    <source>
        <dbReference type="ARBA" id="ARBA00023128"/>
    </source>
</evidence>
<dbReference type="GO" id="GO:0046872">
    <property type="term" value="F:metal ion binding"/>
    <property type="evidence" value="ECO:0007669"/>
    <property type="project" value="UniProtKB-UniRule"/>
</dbReference>
<keyword evidence="9 13" id="KW-0496">Mitochondrion</keyword>
<dbReference type="Proteomes" id="UP000478008">
    <property type="component" value="Unassembled WGS sequence"/>
</dbReference>
<comment type="similarity">
    <text evidence="3 13">Belongs to the cytochrome c oxidase subunit 5A family.</text>
</comment>
<keyword evidence="7 13" id="KW-0809">Transit peptide</keyword>
<dbReference type="CDD" id="cd00923">
    <property type="entry name" value="Cyt_c_Oxidase_Va"/>
    <property type="match status" value="1"/>
</dbReference>
<reference evidence="16 17" key="1">
    <citation type="submission" date="2019-07" db="EMBL/GenBank/DDBJ databases">
        <authorList>
            <person name="Friedrich A."/>
            <person name="Schacherer J."/>
        </authorList>
    </citation>
    <scope>NUCLEOTIDE SEQUENCE [LARGE SCALE GENOMIC DNA]</scope>
</reference>
<gene>
    <name evidence="16" type="primary">COX6</name>
    <name evidence="15" type="ORF">BRETT_001950</name>
    <name evidence="16" type="ORF">DEBR0S1_01310G</name>
    <name evidence="14" type="ORF">HII12_001964</name>
</gene>
<evidence type="ECO:0000313" key="14">
    <source>
        <dbReference type="EMBL" id="KAF6013249.1"/>
    </source>
</evidence>
<evidence type="ECO:0000313" key="17">
    <source>
        <dbReference type="Proteomes" id="UP000478008"/>
    </source>
</evidence>
<reference evidence="14 18" key="2">
    <citation type="journal article" date="2020" name="Appl. Microbiol. Biotechnol.">
        <title>Targeted gene deletion in Brettanomyces bruxellensis with an expression-free CRISPR-Cas9 system.</title>
        <authorList>
            <person name="Varela C."/>
            <person name="Bartel C."/>
            <person name="Onetto C."/>
            <person name="Borneman A."/>
        </authorList>
    </citation>
    <scope>NUCLEOTIDE SEQUENCE [LARGE SCALE GENOMIC DNA]</scope>
    <source>
        <strain evidence="14 18">AWRI1613</strain>
    </source>
</reference>
<dbReference type="Proteomes" id="UP000568158">
    <property type="component" value="Unassembled WGS sequence"/>
</dbReference>
<dbReference type="FunFam" id="1.25.40.40:FF:000001">
    <property type="entry name" value="Cytochrome c oxidase subunit VI"/>
    <property type="match status" value="1"/>
</dbReference>
<reference evidence="15" key="4">
    <citation type="journal article" name="BMC Genomics">
        <title>New genome assemblies reveal patterns of domestication and adaptation across Brettanomyces (Dekkera) species.</title>
        <authorList>
            <person name="Roach M.J."/>
            <person name="Borneman A.R."/>
        </authorList>
    </citation>
    <scope>NUCLEOTIDE SEQUENCE</scope>
    <source>
        <strain evidence="15">UCD 2041</strain>
    </source>
</reference>
<evidence type="ECO:0000256" key="6">
    <source>
        <dbReference type="ARBA" id="ARBA00022792"/>
    </source>
</evidence>
<dbReference type="EMBL" id="JABCYN010000022">
    <property type="protein sequence ID" value="KAF6013249.1"/>
    <property type="molecule type" value="Genomic_DNA"/>
</dbReference>
<evidence type="ECO:0000313" key="18">
    <source>
        <dbReference type="Proteomes" id="UP000568158"/>
    </source>
</evidence>
<evidence type="ECO:0000256" key="7">
    <source>
        <dbReference type="ARBA" id="ARBA00022946"/>
    </source>
</evidence>
<dbReference type="GO" id="GO:0045277">
    <property type="term" value="C:respiratory chain complex IV"/>
    <property type="evidence" value="ECO:0007669"/>
    <property type="project" value="UniProtKB-UniRule"/>
</dbReference>
<dbReference type="OrthoDB" id="5778907at2759"/>